<reference evidence="4" key="1">
    <citation type="journal article" date="2018" name="Gigascience">
        <title>Genome assembly of the Pink Ipe (Handroanthus impetiginosus, Bignoniaceae), a highly valued, ecologically keystone Neotropical timber forest tree.</title>
        <authorList>
            <person name="Silva-Junior O.B."/>
            <person name="Grattapaglia D."/>
            <person name="Novaes E."/>
            <person name="Collevatti R.G."/>
        </authorList>
    </citation>
    <scope>NUCLEOTIDE SEQUENCE [LARGE SCALE GENOMIC DNA]</scope>
    <source>
        <strain evidence="4">cv. UFG-1</strain>
    </source>
</reference>
<evidence type="ECO:0000313" key="4">
    <source>
        <dbReference type="Proteomes" id="UP000231279"/>
    </source>
</evidence>
<comment type="caution">
    <text evidence="3">The sequence shown here is derived from an EMBL/GenBank/DDBJ whole genome shotgun (WGS) entry which is preliminary data.</text>
</comment>
<evidence type="ECO:0000256" key="1">
    <source>
        <dbReference type="SAM" id="MobiDB-lite"/>
    </source>
</evidence>
<protein>
    <recommendedName>
        <fullName evidence="2">PB1-like domain-containing protein</fullName>
    </recommendedName>
</protein>
<dbReference type="InterPro" id="IPR058594">
    <property type="entry name" value="PB1-like_dom_pln"/>
</dbReference>
<feature type="compositionally biased region" description="Polar residues" evidence="1">
    <location>
        <begin position="192"/>
        <end position="203"/>
    </location>
</feature>
<organism evidence="3 4">
    <name type="scientific">Handroanthus impetiginosus</name>
    <dbReference type="NCBI Taxonomy" id="429701"/>
    <lineage>
        <taxon>Eukaryota</taxon>
        <taxon>Viridiplantae</taxon>
        <taxon>Streptophyta</taxon>
        <taxon>Embryophyta</taxon>
        <taxon>Tracheophyta</taxon>
        <taxon>Spermatophyta</taxon>
        <taxon>Magnoliopsida</taxon>
        <taxon>eudicotyledons</taxon>
        <taxon>Gunneridae</taxon>
        <taxon>Pentapetalae</taxon>
        <taxon>asterids</taxon>
        <taxon>lamiids</taxon>
        <taxon>Lamiales</taxon>
        <taxon>Bignoniaceae</taxon>
        <taxon>Crescentiina</taxon>
        <taxon>Tabebuia alliance</taxon>
        <taxon>Handroanthus</taxon>
    </lineage>
</organism>
<dbReference type="Proteomes" id="UP000231279">
    <property type="component" value="Unassembled WGS sequence"/>
</dbReference>
<feature type="region of interest" description="Disordered" evidence="1">
    <location>
        <begin position="132"/>
        <end position="164"/>
    </location>
</feature>
<evidence type="ECO:0000313" key="3">
    <source>
        <dbReference type="EMBL" id="PIN20840.1"/>
    </source>
</evidence>
<gene>
    <name evidence="3" type="ORF">CDL12_06478</name>
</gene>
<feature type="region of interest" description="Disordered" evidence="1">
    <location>
        <begin position="181"/>
        <end position="212"/>
    </location>
</feature>
<accession>A0A2G9HU52</accession>
<sequence>MVYVGGKVDHMNHCCQDEISLLEIIEMAQEIRIDMEGVTFYYNRLGSNDFSDITIMQTNSDALNLVNFIDKEGVAGIFVDHGNVLDPSNSFVVEESQTLLEIDEGLEYIGKNVDNLKEEDRGLEETVSMNEKGEVTIDGENTDEIMDENRDRDTNRAVGRNGKDAREQCIVDEKGLLDVGEGRLSDDEQSLGDDSSISEGSVDSENDASKDKELSYNVDLGGLRSKMLNLLAMLLDNML</sequence>
<feature type="compositionally biased region" description="Basic and acidic residues" evidence="1">
    <location>
        <begin position="147"/>
        <end position="164"/>
    </location>
</feature>
<dbReference type="Pfam" id="PF26130">
    <property type="entry name" value="PB1-like"/>
    <property type="match status" value="1"/>
</dbReference>
<name>A0A2G9HU52_9LAMI</name>
<proteinExistence type="predicted"/>
<evidence type="ECO:0000259" key="2">
    <source>
        <dbReference type="Pfam" id="PF26130"/>
    </source>
</evidence>
<keyword evidence="4" id="KW-1185">Reference proteome</keyword>
<dbReference type="AlphaFoldDB" id="A0A2G9HU52"/>
<dbReference type="EMBL" id="NKXS01001048">
    <property type="protein sequence ID" value="PIN20840.1"/>
    <property type="molecule type" value="Genomic_DNA"/>
</dbReference>
<feature type="domain" description="PB1-like" evidence="2">
    <location>
        <begin position="1"/>
        <end position="77"/>
    </location>
</feature>